<dbReference type="PANTHER" id="PTHR43162">
    <property type="match status" value="1"/>
</dbReference>
<dbReference type="Gene3D" id="3.40.50.720">
    <property type="entry name" value="NAD(P)-binding Rossmann-like Domain"/>
    <property type="match status" value="1"/>
</dbReference>
<dbReference type="InterPro" id="IPR036291">
    <property type="entry name" value="NAD(P)-bd_dom_sf"/>
</dbReference>
<name>A0A7H0ITT6_9ACTN</name>
<dbReference type="InterPro" id="IPR051604">
    <property type="entry name" value="Ergot_Alk_Oxidoreductase"/>
</dbReference>
<sequence>MHGASGAQGNPLLSRLKATGKPVVAVGRKPGAHPDGTPVVAASYTSVEDLAGVYTDADGVFVHLPVAAEDERVVYARNIVAALTEAKPRRVVVSTSGTVVDGPHPQLRAPDDSAVQILVRGLAESGLSYAVVAPRLFLENLLLPPLLNAVRTQGVLRYPPAPDFAISWSSHLDNADVAAALLDRPEITGTVAVGRHTGLTGPNLARAFATHLGRDVTYEPPTPEAFGDLLVPFLGDTGAREVTTVYRHLATAPDNTISQANSAQRLLDLEPRTTGQWLAQLGV</sequence>
<evidence type="ECO:0000259" key="1">
    <source>
        <dbReference type="Pfam" id="PF05368"/>
    </source>
</evidence>
<dbReference type="Pfam" id="PF05368">
    <property type="entry name" value="NmrA"/>
    <property type="match status" value="1"/>
</dbReference>
<organism evidence="2 3">
    <name type="scientific">Streptomyces roseirectus</name>
    <dbReference type="NCBI Taxonomy" id="2768066"/>
    <lineage>
        <taxon>Bacteria</taxon>
        <taxon>Bacillati</taxon>
        <taxon>Actinomycetota</taxon>
        <taxon>Actinomycetes</taxon>
        <taxon>Kitasatosporales</taxon>
        <taxon>Streptomycetaceae</taxon>
        <taxon>Streptomyces</taxon>
    </lineage>
</organism>
<accession>A0A7H0ITT6</accession>
<protein>
    <submittedName>
        <fullName evidence="2">NAD(P)H-binding protein</fullName>
    </submittedName>
</protein>
<proteinExistence type="predicted"/>
<dbReference type="PANTHER" id="PTHR43162:SF1">
    <property type="entry name" value="PRESTALK A DIFFERENTIATION PROTEIN A"/>
    <property type="match status" value="1"/>
</dbReference>
<dbReference type="KEGG" id="sroi:IAG44_41775"/>
<reference evidence="2 3" key="1">
    <citation type="submission" date="2020-08" db="EMBL/GenBank/DDBJ databases">
        <title>A novel species.</title>
        <authorList>
            <person name="Gao J."/>
        </authorList>
    </citation>
    <scope>NUCLEOTIDE SEQUENCE [LARGE SCALE GENOMIC DNA]</scope>
    <source>
        <strain evidence="2 3">CRXT-G-22</strain>
    </source>
</reference>
<dbReference type="SUPFAM" id="SSF51735">
    <property type="entry name" value="NAD(P)-binding Rossmann-fold domains"/>
    <property type="match status" value="1"/>
</dbReference>
<evidence type="ECO:0000313" key="2">
    <source>
        <dbReference type="EMBL" id="QNP76202.1"/>
    </source>
</evidence>
<keyword evidence="3" id="KW-1185">Reference proteome</keyword>
<feature type="domain" description="NmrA-like" evidence="1">
    <location>
        <begin position="3"/>
        <end position="261"/>
    </location>
</feature>
<gene>
    <name evidence="2" type="ORF">IAG44_41775</name>
</gene>
<evidence type="ECO:0000313" key="3">
    <source>
        <dbReference type="Proteomes" id="UP000516052"/>
    </source>
</evidence>
<dbReference type="AlphaFoldDB" id="A0A7H0ITT6"/>
<dbReference type="Proteomes" id="UP000516052">
    <property type="component" value="Chromosome"/>
</dbReference>
<dbReference type="EMBL" id="CP060828">
    <property type="protein sequence ID" value="QNP76202.1"/>
    <property type="molecule type" value="Genomic_DNA"/>
</dbReference>
<dbReference type="InterPro" id="IPR008030">
    <property type="entry name" value="NmrA-like"/>
</dbReference>